<feature type="compositionally biased region" description="Pro residues" evidence="1">
    <location>
        <begin position="90"/>
        <end position="103"/>
    </location>
</feature>
<dbReference type="Proteomes" id="UP000014680">
    <property type="component" value="Unassembled WGS sequence"/>
</dbReference>
<dbReference type="RefSeq" id="XP_004183270.1">
    <property type="nucleotide sequence ID" value="XM_004183222.1"/>
</dbReference>
<gene>
    <name evidence="2" type="ORF">EIN_311950</name>
</gene>
<dbReference type="VEuPathDB" id="AmoebaDB:EIN_311950"/>
<accession>A0A0A1TUV3</accession>
<evidence type="ECO:0000256" key="1">
    <source>
        <dbReference type="SAM" id="MobiDB-lite"/>
    </source>
</evidence>
<keyword evidence="3" id="KW-1185">Reference proteome</keyword>
<dbReference type="EMBL" id="KB207208">
    <property type="protein sequence ID" value="ELP83924.1"/>
    <property type="molecule type" value="Genomic_DNA"/>
</dbReference>
<reference evidence="2 3" key="1">
    <citation type="submission" date="2012-10" db="EMBL/GenBank/DDBJ databases">
        <authorList>
            <person name="Zafar N."/>
            <person name="Inman J."/>
            <person name="Hall N."/>
            <person name="Lorenzi H."/>
            <person name="Caler E."/>
        </authorList>
    </citation>
    <scope>NUCLEOTIDE SEQUENCE [LARGE SCALE GENOMIC DNA]</scope>
    <source>
        <strain evidence="2 3">IP1</strain>
    </source>
</reference>
<sequence length="111" mass="12217">MAQVPPIQSKVYKQLFPPLPSRPVQAPRRAMSGSECSVLCFGTSFNSMQKLTEPLLPTNPSTSSSDSSILFSYSKNSRKAHFLCVHPPPHRPPLPAIPPPLPPKTYAEKHL</sequence>
<name>A0A0A1TUV3_ENTIV</name>
<dbReference type="AlphaFoldDB" id="A0A0A1TUV3"/>
<proteinExistence type="predicted"/>
<evidence type="ECO:0000313" key="2">
    <source>
        <dbReference type="EMBL" id="ELP83924.1"/>
    </source>
</evidence>
<dbReference type="GeneID" id="14882892"/>
<feature type="region of interest" description="Disordered" evidence="1">
    <location>
        <begin position="90"/>
        <end position="111"/>
    </location>
</feature>
<dbReference type="KEGG" id="eiv:EIN_311950"/>
<organism evidence="2 3">
    <name type="scientific">Entamoeba invadens IP1</name>
    <dbReference type="NCBI Taxonomy" id="370355"/>
    <lineage>
        <taxon>Eukaryota</taxon>
        <taxon>Amoebozoa</taxon>
        <taxon>Evosea</taxon>
        <taxon>Archamoebae</taxon>
        <taxon>Mastigamoebida</taxon>
        <taxon>Entamoebidae</taxon>
        <taxon>Entamoeba</taxon>
    </lineage>
</organism>
<protein>
    <submittedName>
        <fullName evidence="2">Uncharacterized protein</fullName>
    </submittedName>
</protein>
<evidence type="ECO:0000313" key="3">
    <source>
        <dbReference type="Proteomes" id="UP000014680"/>
    </source>
</evidence>